<keyword evidence="4" id="KW-0472">Membrane</keyword>
<feature type="transmembrane region" description="Helical" evidence="4">
    <location>
        <begin position="41"/>
        <end position="58"/>
    </location>
</feature>
<keyword evidence="1 2" id="KW-0807">Transducer</keyword>
<feature type="coiled-coil region" evidence="3">
    <location>
        <begin position="232"/>
        <end position="259"/>
    </location>
</feature>
<evidence type="ECO:0000256" key="2">
    <source>
        <dbReference type="PROSITE-ProRule" id="PRU00284"/>
    </source>
</evidence>
<dbReference type="EMBL" id="DYWT01000224">
    <property type="protein sequence ID" value="HJF32904.1"/>
    <property type="molecule type" value="Genomic_DNA"/>
</dbReference>
<reference evidence="6" key="2">
    <citation type="submission" date="2021-09" db="EMBL/GenBank/DDBJ databases">
        <authorList>
            <person name="Gilroy R."/>
        </authorList>
    </citation>
    <scope>NUCLEOTIDE SEQUENCE</scope>
    <source>
        <strain evidence="6">CHK171-7178</strain>
    </source>
</reference>
<comment type="caution">
    <text evidence="6">The sequence shown here is derived from an EMBL/GenBank/DDBJ whole genome shotgun (WGS) entry which is preliminary data.</text>
</comment>
<dbReference type="PANTHER" id="PTHR32089:SF112">
    <property type="entry name" value="LYSOZYME-LIKE PROTEIN-RELATED"/>
    <property type="match status" value="1"/>
</dbReference>
<evidence type="ECO:0000259" key="5">
    <source>
        <dbReference type="PROSITE" id="PS50111"/>
    </source>
</evidence>
<keyword evidence="4" id="KW-0812">Transmembrane</keyword>
<dbReference type="Proteomes" id="UP000698173">
    <property type="component" value="Unassembled WGS sequence"/>
</dbReference>
<dbReference type="SMART" id="SM00283">
    <property type="entry name" value="MA"/>
    <property type="match status" value="1"/>
</dbReference>
<protein>
    <submittedName>
        <fullName evidence="6">Methyl-accepting chemotaxis protein</fullName>
    </submittedName>
</protein>
<feature type="transmembrane region" description="Helical" evidence="4">
    <location>
        <begin position="70"/>
        <end position="88"/>
    </location>
</feature>
<feature type="transmembrane region" description="Helical" evidence="4">
    <location>
        <begin position="146"/>
        <end position="162"/>
    </location>
</feature>
<dbReference type="PANTHER" id="PTHR32089">
    <property type="entry name" value="METHYL-ACCEPTING CHEMOTAXIS PROTEIN MCPB"/>
    <property type="match status" value="1"/>
</dbReference>
<keyword evidence="4" id="KW-1133">Transmembrane helix</keyword>
<dbReference type="GO" id="GO:0007165">
    <property type="term" value="P:signal transduction"/>
    <property type="evidence" value="ECO:0007669"/>
    <property type="project" value="UniProtKB-KW"/>
</dbReference>
<evidence type="ECO:0000256" key="1">
    <source>
        <dbReference type="ARBA" id="ARBA00023224"/>
    </source>
</evidence>
<feature type="domain" description="Methyl-accepting transducer" evidence="5">
    <location>
        <begin position="210"/>
        <end position="460"/>
    </location>
</feature>
<reference evidence="6" key="1">
    <citation type="journal article" date="2021" name="PeerJ">
        <title>Extensive microbial diversity within the chicken gut microbiome revealed by metagenomics and culture.</title>
        <authorList>
            <person name="Gilroy R."/>
            <person name="Ravi A."/>
            <person name="Getino M."/>
            <person name="Pursley I."/>
            <person name="Horton D.L."/>
            <person name="Alikhan N.F."/>
            <person name="Baker D."/>
            <person name="Gharbi K."/>
            <person name="Hall N."/>
            <person name="Watson M."/>
            <person name="Adriaenssens E.M."/>
            <person name="Foster-Nyarko E."/>
            <person name="Jarju S."/>
            <person name="Secka A."/>
            <person name="Antonio M."/>
            <person name="Oren A."/>
            <person name="Chaudhuri R.R."/>
            <person name="La Ragione R."/>
            <person name="Hildebrand F."/>
            <person name="Pallen M.J."/>
        </authorList>
    </citation>
    <scope>NUCLEOTIDE SEQUENCE</scope>
    <source>
        <strain evidence="6">CHK171-7178</strain>
    </source>
</reference>
<evidence type="ECO:0000256" key="4">
    <source>
        <dbReference type="SAM" id="Phobius"/>
    </source>
</evidence>
<keyword evidence="3" id="KW-0175">Coiled coil</keyword>
<dbReference type="Gene3D" id="1.10.287.950">
    <property type="entry name" value="Methyl-accepting chemotaxis protein"/>
    <property type="match status" value="1"/>
</dbReference>
<dbReference type="SUPFAM" id="SSF58104">
    <property type="entry name" value="Methyl-accepting chemotaxis protein (MCP) signaling domain"/>
    <property type="match status" value="1"/>
</dbReference>
<gene>
    <name evidence="6" type="ORF">K8V56_14165</name>
</gene>
<name>A0A921G080_SPOPS</name>
<dbReference type="AlphaFoldDB" id="A0A921G080"/>
<accession>A0A921G080</accession>
<sequence>MHTVDTIRRKEFANKNFILFVTLGGSSFIGLIFYIMTGQAMIKTISMAIPVVVTLLFFALSKKAMLFEKLFPWIVLGVTAFAATLSGVAGEPAVATAGIAFFVAGIASVHLSMRIMTYGFALSLVVMGVFLTRYPYQEQIAESKGSLTLVLILMAAGLFIQIRQTKKLEKQVDLFTTEQAAQRLLEENKHRSLNESVEQVADDLTAIGETAGRHLTAQKELLAIMDNVSASVEQEAAQIAKIAENAERTQADVADMHKETRIMNEDTAGLRTESADMVELMQNLRTGMGEVESYLADLNGSFDALTENIEKTNALAKSIETITGQTNLLALNASIEAARAGEHGKGFAVVADEIRKLAGLTAVTLVEINGNLEDVNTMNDRSRHNLASSTGKLTTQAALSVDAETKIGMMHSTLSDLHRKFDMFDGKMASITKETTDIGRMTSSFADLLTESSASLEEVNATIHETVADNEQIVATLDGTMLRTKSLAEVR</sequence>
<dbReference type="InterPro" id="IPR004089">
    <property type="entry name" value="MCPsignal_dom"/>
</dbReference>
<evidence type="ECO:0000313" key="7">
    <source>
        <dbReference type="Proteomes" id="UP000698173"/>
    </source>
</evidence>
<evidence type="ECO:0000313" key="6">
    <source>
        <dbReference type="EMBL" id="HJF32904.1"/>
    </source>
</evidence>
<dbReference type="PROSITE" id="PS50111">
    <property type="entry name" value="CHEMOTAXIS_TRANSDUC_2"/>
    <property type="match status" value="1"/>
</dbReference>
<dbReference type="GO" id="GO:0016020">
    <property type="term" value="C:membrane"/>
    <property type="evidence" value="ECO:0007669"/>
    <property type="project" value="InterPro"/>
</dbReference>
<proteinExistence type="predicted"/>
<evidence type="ECO:0000256" key="3">
    <source>
        <dbReference type="SAM" id="Coils"/>
    </source>
</evidence>
<feature type="transmembrane region" description="Helical" evidence="4">
    <location>
        <begin position="17"/>
        <end position="35"/>
    </location>
</feature>
<dbReference type="Pfam" id="PF00015">
    <property type="entry name" value="MCPsignal"/>
    <property type="match status" value="1"/>
</dbReference>
<organism evidence="6 7">
    <name type="scientific">Sporosarcina psychrophila</name>
    <name type="common">Bacillus psychrophilus</name>
    <dbReference type="NCBI Taxonomy" id="1476"/>
    <lineage>
        <taxon>Bacteria</taxon>
        <taxon>Bacillati</taxon>
        <taxon>Bacillota</taxon>
        <taxon>Bacilli</taxon>
        <taxon>Bacillales</taxon>
        <taxon>Caryophanaceae</taxon>
        <taxon>Sporosarcina</taxon>
    </lineage>
</organism>
<feature type="transmembrane region" description="Helical" evidence="4">
    <location>
        <begin position="118"/>
        <end position="134"/>
    </location>
</feature>